<reference evidence="3" key="2">
    <citation type="submission" date="2012-08" db="EMBL/GenBank/DDBJ databases">
        <title>Genome sequence of Kazachstania naganishii.</title>
        <authorList>
            <person name="Gordon J.L."/>
            <person name="Armisen D."/>
            <person name="Proux-Wera E."/>
            <person name="OhEigeartaigh S.S."/>
            <person name="Byrne K.P."/>
            <person name="Wolfe K.H."/>
        </authorList>
    </citation>
    <scope>NUCLEOTIDE SEQUENCE [LARGE SCALE GENOMIC DNA]</scope>
    <source>
        <strain evidence="3">ATCC MYA-139 / BCRC 22969 / CBS 8797 / CCRC 22969 / KCTC 17520 / NBRC 10181 / NCYC 3082</strain>
    </source>
</reference>
<organism evidence="2 3">
    <name type="scientific">Huiozyma naganishii (strain ATCC MYA-139 / BCRC 22969 / CBS 8797 / KCTC 17520 / NBRC 10181 / NCYC 3082 / Yp74L-3)</name>
    <name type="common">Yeast</name>
    <name type="synonym">Kazachstania naganishii</name>
    <dbReference type="NCBI Taxonomy" id="1071383"/>
    <lineage>
        <taxon>Eukaryota</taxon>
        <taxon>Fungi</taxon>
        <taxon>Dikarya</taxon>
        <taxon>Ascomycota</taxon>
        <taxon>Saccharomycotina</taxon>
        <taxon>Saccharomycetes</taxon>
        <taxon>Saccharomycetales</taxon>
        <taxon>Saccharomycetaceae</taxon>
        <taxon>Huiozyma</taxon>
    </lineage>
</organism>
<evidence type="ECO:0000313" key="2">
    <source>
        <dbReference type="EMBL" id="CCK71932.1"/>
    </source>
</evidence>
<dbReference type="GeneID" id="34527675"/>
<keyword evidence="3" id="KW-1185">Reference proteome</keyword>
<name>J7S2B0_HUIN7</name>
<evidence type="ECO:0000313" key="3">
    <source>
        <dbReference type="Proteomes" id="UP000006310"/>
    </source>
</evidence>
<dbReference type="STRING" id="1071383.J7S2B0"/>
<gene>
    <name evidence="2" type="primary">KNAG0I01430</name>
    <name evidence="2" type="ordered locus">KNAG_0I01430</name>
</gene>
<dbReference type="GO" id="GO:0051010">
    <property type="term" value="F:microtubule plus-end binding"/>
    <property type="evidence" value="ECO:0007669"/>
    <property type="project" value="EnsemblFungi"/>
</dbReference>
<proteinExistence type="predicted"/>
<dbReference type="Gene3D" id="6.10.250.1080">
    <property type="match status" value="1"/>
</dbReference>
<accession>J7S2B0</accession>
<dbReference type="HOGENOM" id="CLU_125075_0_0_1"/>
<dbReference type="Proteomes" id="UP000006310">
    <property type="component" value="Chromosome 9"/>
</dbReference>
<dbReference type="eggNOG" id="ENOG502S6CQ">
    <property type="taxonomic scope" value="Eukaryota"/>
</dbReference>
<protein>
    <recommendedName>
        <fullName evidence="4">NUDE domain-containing protein</fullName>
    </recommendedName>
</protein>
<dbReference type="GO" id="GO:0005881">
    <property type="term" value="C:cytoplasmic microtubule"/>
    <property type="evidence" value="ECO:0007669"/>
    <property type="project" value="EnsemblFungi"/>
</dbReference>
<keyword evidence="1" id="KW-0175">Coiled coil</keyword>
<dbReference type="AlphaFoldDB" id="J7S2B0"/>
<dbReference type="GO" id="GO:0030473">
    <property type="term" value="P:nuclear migration along microtubule"/>
    <property type="evidence" value="ECO:0007669"/>
    <property type="project" value="EnsemblFungi"/>
</dbReference>
<dbReference type="EMBL" id="HE978322">
    <property type="protein sequence ID" value="CCK71932.1"/>
    <property type="molecule type" value="Genomic_DNA"/>
</dbReference>
<reference evidence="2 3" key="1">
    <citation type="journal article" date="2011" name="Proc. Natl. Acad. Sci. U.S.A.">
        <title>Evolutionary erosion of yeast sex chromosomes by mating-type switching accidents.</title>
        <authorList>
            <person name="Gordon J.L."/>
            <person name="Armisen D."/>
            <person name="Proux-Wera E."/>
            <person name="Oheigeartaigh S.S."/>
            <person name="Byrne K.P."/>
            <person name="Wolfe K.H."/>
        </authorList>
    </citation>
    <scope>NUCLEOTIDE SEQUENCE [LARGE SCALE GENOMIC DNA]</scope>
    <source>
        <strain evidence="3">ATCC MYA-139 / BCRC 22969 / CBS 8797 / CCRC 22969 / KCTC 17520 / NBRC 10181 / NCYC 3082</strain>
    </source>
</reference>
<feature type="coiled-coil region" evidence="1">
    <location>
        <begin position="11"/>
        <end position="77"/>
    </location>
</feature>
<dbReference type="RefSeq" id="XP_022466177.1">
    <property type="nucleotide sequence ID" value="XM_022609820.1"/>
</dbReference>
<dbReference type="GO" id="GO:0005634">
    <property type="term" value="C:nucleus"/>
    <property type="evidence" value="ECO:0007669"/>
    <property type="project" value="EnsemblFungi"/>
</dbReference>
<evidence type="ECO:0000256" key="1">
    <source>
        <dbReference type="SAM" id="Coils"/>
    </source>
</evidence>
<dbReference type="GO" id="GO:0005777">
    <property type="term" value="C:peroxisome"/>
    <property type="evidence" value="ECO:0007669"/>
    <property type="project" value="EnsemblFungi"/>
</dbReference>
<dbReference type="OrthoDB" id="4035460at2759"/>
<evidence type="ECO:0008006" key="4">
    <source>
        <dbReference type="Google" id="ProtNLM"/>
    </source>
</evidence>
<sequence length="186" mass="20962">MMDLPAALSLIRSLQSQLEEINAVSREYENEMEHVIQGLQNDINTLNDERDTQKRRMIELEIKVDDLENENSLLSSKLIDSNSQNDKLLERNVLLEHEVHDLQDYCDKQRRGLDRRGSVSKEKNSTMPTVDSLKVSMRGPSLVVSTKSPIGATASSNMHIPYSEVSSSFVVTTTSNSPRKKSTLTV</sequence>
<dbReference type="SUPFAM" id="SSF90257">
    <property type="entry name" value="Myosin rod fragments"/>
    <property type="match status" value="1"/>
</dbReference>
<dbReference type="OMA" id="EHELAYM"/>
<dbReference type="KEGG" id="kng:KNAG_0I01430"/>